<name>A0A7H8REX0_TALRU</name>
<accession>A0A7H8REX0</accession>
<dbReference type="Proteomes" id="UP000509510">
    <property type="component" value="Chromosome VI"/>
</dbReference>
<gene>
    <name evidence="1" type="ORF">TRUGW13939_11248</name>
</gene>
<dbReference type="EMBL" id="CP055903">
    <property type="protein sequence ID" value="QKX64075.1"/>
    <property type="molecule type" value="Genomic_DNA"/>
</dbReference>
<sequence>MVQTLTLLDLPVDIFYQILYYFKDVGASFDLDHVWRKEENIARQQSIRNLRLVCRCLCELASPLLFPILKVSIDSKSLSIAEAISQSPWIRQGVGSVHVFLDYYPAQLAQDIAAFADFRRNQLQELSRHCDYYAETWFLGGYDSDDETICALPKRVYDSAMGNCQSIVAAWSKYVDPECKHEIDKKQKEYQEILQQGFDEIGQRHLDQQQLIMSGDFVRRLAACIARMPNAHSLAFYDDRNRMRRLDDNPTTILNDKERLRDLMVMPVTWELFEKLGYEGAEILPAKMFSDLPIGIHKAGGILQQLVIGCFPLFGDYSVLTPHLEGAGWADLGTAFEHLTVFEIGKGSMSNLPIRRDYLDAEVQRRITNYLGAALSSTNLEVVDFNLRVLGINDGTKNSRKGHSRIGPSLSDVRWPRIRRIRFLHVELNQEDLESFCHGLGDCLEDVYLSGVTLQDGSWATILDILREKVAKRCSEGRCRLIFSGLDGGELVAKDPRINESIWEDLLIGKNTVDFDFEEPQNIVEAQKYVCGDGVSENPLRMKITRQ</sequence>
<dbReference type="KEGG" id="trg:TRUGW13939_11248"/>
<reference evidence="2" key="1">
    <citation type="submission" date="2020-06" db="EMBL/GenBank/DDBJ databases">
        <title>A chromosome-scale genome assembly of Talaromyces rugulosus W13939.</title>
        <authorList>
            <person name="Wang B."/>
            <person name="Guo L."/>
            <person name="Ye K."/>
            <person name="Wang L."/>
        </authorList>
    </citation>
    <scope>NUCLEOTIDE SEQUENCE [LARGE SCALE GENOMIC DNA]</scope>
    <source>
        <strain evidence="2">W13939</strain>
    </source>
</reference>
<organism evidence="1 2">
    <name type="scientific">Talaromyces rugulosus</name>
    <name type="common">Penicillium rugulosum</name>
    <dbReference type="NCBI Taxonomy" id="121627"/>
    <lineage>
        <taxon>Eukaryota</taxon>
        <taxon>Fungi</taxon>
        <taxon>Dikarya</taxon>
        <taxon>Ascomycota</taxon>
        <taxon>Pezizomycotina</taxon>
        <taxon>Eurotiomycetes</taxon>
        <taxon>Eurotiomycetidae</taxon>
        <taxon>Eurotiales</taxon>
        <taxon>Trichocomaceae</taxon>
        <taxon>Talaromyces</taxon>
        <taxon>Talaromyces sect. Islandici</taxon>
    </lineage>
</organism>
<protein>
    <submittedName>
        <fullName evidence="1">Uncharacterized protein</fullName>
    </submittedName>
</protein>
<dbReference type="GeneID" id="55998726"/>
<dbReference type="RefSeq" id="XP_035350249.1">
    <property type="nucleotide sequence ID" value="XM_035494356.1"/>
</dbReference>
<evidence type="ECO:0000313" key="2">
    <source>
        <dbReference type="Proteomes" id="UP000509510"/>
    </source>
</evidence>
<keyword evidence="2" id="KW-1185">Reference proteome</keyword>
<dbReference type="AlphaFoldDB" id="A0A7H8REX0"/>
<dbReference type="OrthoDB" id="3759773at2759"/>
<evidence type="ECO:0000313" key="1">
    <source>
        <dbReference type="EMBL" id="QKX64075.1"/>
    </source>
</evidence>
<proteinExistence type="predicted"/>